<dbReference type="GO" id="GO:0005741">
    <property type="term" value="C:mitochondrial outer membrane"/>
    <property type="evidence" value="ECO:0000318"/>
    <property type="project" value="GO_Central"/>
</dbReference>
<reference evidence="6" key="1">
    <citation type="submission" date="2015-02" db="EMBL/GenBank/DDBJ databases">
        <title>Genome sequencing for Strongylocentrotus purpuratus.</title>
        <authorList>
            <person name="Murali S."/>
            <person name="Liu Y."/>
            <person name="Vee V."/>
            <person name="English A."/>
            <person name="Wang M."/>
            <person name="Skinner E."/>
            <person name="Han Y."/>
            <person name="Muzny D.M."/>
            <person name="Worley K.C."/>
            <person name="Gibbs R.A."/>
        </authorList>
    </citation>
    <scope>NUCLEOTIDE SEQUENCE</scope>
</reference>
<evidence type="ECO:0000256" key="2">
    <source>
        <dbReference type="ARBA" id="ARBA00022703"/>
    </source>
</evidence>
<keyword evidence="6" id="KW-1185">Reference proteome</keyword>
<dbReference type="Pfam" id="PF00452">
    <property type="entry name" value="Bcl-2"/>
    <property type="match status" value="1"/>
</dbReference>
<dbReference type="GO" id="GO:0043065">
    <property type="term" value="P:positive regulation of apoptotic process"/>
    <property type="evidence" value="ECO:0000318"/>
    <property type="project" value="GO_Central"/>
</dbReference>
<dbReference type="Proteomes" id="UP000007110">
    <property type="component" value="Unassembled WGS sequence"/>
</dbReference>
<dbReference type="InParanoid" id="A0A7M7GJI3"/>
<dbReference type="GeneID" id="100890329"/>
<dbReference type="Gene3D" id="1.10.437.10">
    <property type="entry name" value="Blc2-like"/>
    <property type="match status" value="1"/>
</dbReference>
<dbReference type="EnsemblMetazoa" id="XM_003730684">
    <property type="protein sequence ID" value="XP_003730732"/>
    <property type="gene ID" value="LOC100890329"/>
</dbReference>
<dbReference type="InterPro" id="IPR036834">
    <property type="entry name" value="Bcl-2-like_sf"/>
</dbReference>
<evidence type="ECO:0000256" key="3">
    <source>
        <dbReference type="SAM" id="Phobius"/>
    </source>
</evidence>
<keyword evidence="3" id="KW-0812">Transmembrane</keyword>
<comment type="similarity">
    <text evidence="1">Belongs to the Bcl-2 family.</text>
</comment>
<evidence type="ECO:0000259" key="4">
    <source>
        <dbReference type="SMART" id="SM00337"/>
    </source>
</evidence>
<name>A0A7M7GJI3_STRPU</name>
<accession>A0A7M7GJI3</accession>
<reference evidence="5" key="2">
    <citation type="submission" date="2021-01" db="UniProtKB">
        <authorList>
            <consortium name="EnsemblMetazoa"/>
        </authorList>
    </citation>
    <scope>IDENTIFICATION</scope>
</reference>
<organism evidence="5 6">
    <name type="scientific">Strongylocentrotus purpuratus</name>
    <name type="common">Purple sea urchin</name>
    <dbReference type="NCBI Taxonomy" id="7668"/>
    <lineage>
        <taxon>Eukaryota</taxon>
        <taxon>Metazoa</taxon>
        <taxon>Echinodermata</taxon>
        <taxon>Eleutherozoa</taxon>
        <taxon>Echinozoa</taxon>
        <taxon>Echinoidea</taxon>
        <taxon>Euechinoidea</taxon>
        <taxon>Echinacea</taxon>
        <taxon>Camarodonta</taxon>
        <taxon>Echinidea</taxon>
        <taxon>Strongylocentrotidae</taxon>
        <taxon>Strongylocentrotus</taxon>
    </lineage>
</organism>
<dbReference type="RefSeq" id="XP_003730732.2">
    <property type="nucleotide sequence ID" value="XM_003730684.3"/>
</dbReference>
<evidence type="ECO:0000313" key="6">
    <source>
        <dbReference type="Proteomes" id="UP000007110"/>
    </source>
</evidence>
<dbReference type="AlphaFoldDB" id="A0A7M7GJI3"/>
<dbReference type="GO" id="GO:0097192">
    <property type="term" value="P:extrinsic apoptotic signaling pathway in absence of ligand"/>
    <property type="evidence" value="ECO:0000318"/>
    <property type="project" value="GO_Central"/>
</dbReference>
<dbReference type="CDD" id="cd06845">
    <property type="entry name" value="Bcl-2_like"/>
    <property type="match status" value="1"/>
</dbReference>
<dbReference type="GO" id="GO:0001836">
    <property type="term" value="P:release of cytochrome c from mitochondria"/>
    <property type="evidence" value="ECO:0000318"/>
    <property type="project" value="GO_Central"/>
</dbReference>
<feature type="transmembrane region" description="Helical" evidence="3">
    <location>
        <begin position="186"/>
        <end position="206"/>
    </location>
</feature>
<dbReference type="PROSITE" id="PS50062">
    <property type="entry name" value="BCL2_FAMILY"/>
    <property type="match status" value="1"/>
</dbReference>
<dbReference type="InterPro" id="IPR026298">
    <property type="entry name" value="Bcl-2_fam"/>
</dbReference>
<dbReference type="OMA" id="TDYLEYC"/>
<dbReference type="InterPro" id="IPR046371">
    <property type="entry name" value="Bcl-2_BH1-3"/>
</dbReference>
<evidence type="ECO:0000256" key="1">
    <source>
        <dbReference type="ARBA" id="ARBA00009458"/>
    </source>
</evidence>
<keyword evidence="2" id="KW-0053">Apoptosis</keyword>
<evidence type="ECO:0000313" key="5">
    <source>
        <dbReference type="EnsemblMetazoa" id="XP_003730732"/>
    </source>
</evidence>
<proteinExistence type="inferred from homology"/>
<dbReference type="GO" id="GO:0015267">
    <property type="term" value="F:channel activity"/>
    <property type="evidence" value="ECO:0000318"/>
    <property type="project" value="GO_Central"/>
</dbReference>
<dbReference type="SMART" id="SM00337">
    <property type="entry name" value="BCL"/>
    <property type="match status" value="1"/>
</dbReference>
<dbReference type="InterPro" id="IPR002475">
    <property type="entry name" value="Bcl2-like"/>
</dbReference>
<keyword evidence="3" id="KW-0472">Membrane</keyword>
<dbReference type="GO" id="GO:0008630">
    <property type="term" value="P:intrinsic apoptotic signaling pathway in response to DNA damage"/>
    <property type="evidence" value="ECO:0000318"/>
    <property type="project" value="GO_Central"/>
</dbReference>
<keyword evidence="3" id="KW-1133">Transmembrane helix</keyword>
<protein>
    <recommendedName>
        <fullName evidence="4">Bcl-2 Bcl-2 homology region 1-3 domain-containing protein</fullName>
    </recommendedName>
</protein>
<dbReference type="PANTHER" id="PTHR11256:SF62">
    <property type="entry name" value="BCL-2 BCL-2 HOMOLOGY REGION 1-3 DOMAIN-CONTAINING PROTEIN"/>
    <property type="match status" value="1"/>
</dbReference>
<sequence>MARDEMNKMNDSETTKLIEDYCIHRIRKESIELASYQHVSREPYAPVAARMREIGEEIERTNPDFFSGCCEELNISETTAYAKFKDLADELFKDQENGSRGKGVKSVTWGRIAALIAFSGRLSVHCASNNLEDLVPSIIGWTSRYIGSKLLPWMQDHQNWDGFMAFFEENGKVRARETVSSIMSSACRFAVFGAGIAALACLLRRIQKDGFMDFFDRNQAAERAQESLTKFVRSACGYAVVGAGIAALGMFLRR</sequence>
<dbReference type="OrthoDB" id="6021377at2759"/>
<feature type="transmembrane region" description="Helical" evidence="3">
    <location>
        <begin position="231"/>
        <end position="252"/>
    </location>
</feature>
<dbReference type="PANTHER" id="PTHR11256">
    <property type="entry name" value="BCL-2 RELATED"/>
    <property type="match status" value="1"/>
</dbReference>
<feature type="domain" description="Bcl-2 Bcl-2 homology region 1-3" evidence="4">
    <location>
        <begin position="51"/>
        <end position="160"/>
    </location>
</feature>
<dbReference type="SUPFAM" id="SSF56854">
    <property type="entry name" value="Bcl-2 inhibitors of programmed cell death"/>
    <property type="match status" value="1"/>
</dbReference>